<proteinExistence type="predicted"/>
<sequence>MVSIIPLDNTNLLFSVQSKLRHSSTLSLQQHFSSPSAAIDWGIQSVRYASLTMPVIGG</sequence>
<accession>A0A127P5N0</accession>
<evidence type="ECO:0000313" key="2">
    <source>
        <dbReference type="Proteomes" id="UP000072421"/>
    </source>
</evidence>
<dbReference type="AlphaFoldDB" id="A0A127P5N0"/>
<reference evidence="1 2" key="1">
    <citation type="submission" date="2015-11" db="EMBL/GenBank/DDBJ databases">
        <title>Exploring the genomic traits of fungus-feeding bacterial genus Collimonas.</title>
        <authorList>
            <person name="Song C."/>
            <person name="Schmidt R."/>
            <person name="de Jager V."/>
            <person name="Krzyzanowska D."/>
            <person name="Jongedijk E."/>
            <person name="Cankar K."/>
            <person name="Beekwilder J."/>
            <person name="van Veen A."/>
            <person name="de Boer W."/>
            <person name="van Veen J.A."/>
            <person name="Garbeva P."/>
        </authorList>
    </citation>
    <scope>NUCLEOTIDE SEQUENCE [LARGE SCALE GENOMIC DNA]</scope>
    <source>
        <strain evidence="1 2">Ter6</strain>
    </source>
</reference>
<gene>
    <name evidence="1" type="ORF">CFter6_0419</name>
</gene>
<dbReference type="Proteomes" id="UP000072421">
    <property type="component" value="Chromosome"/>
</dbReference>
<dbReference type="EMBL" id="CP013232">
    <property type="protein sequence ID" value="AMO93150.1"/>
    <property type="molecule type" value="Genomic_DNA"/>
</dbReference>
<evidence type="ECO:0000313" key="1">
    <source>
        <dbReference type="EMBL" id="AMO93150.1"/>
    </source>
</evidence>
<organism evidence="1">
    <name type="scientific">Collimonas fungivorans</name>
    <dbReference type="NCBI Taxonomy" id="158899"/>
    <lineage>
        <taxon>Bacteria</taxon>
        <taxon>Pseudomonadati</taxon>
        <taxon>Pseudomonadota</taxon>
        <taxon>Betaproteobacteria</taxon>
        <taxon>Burkholderiales</taxon>
        <taxon>Oxalobacteraceae</taxon>
        <taxon>Collimonas</taxon>
    </lineage>
</organism>
<protein>
    <submittedName>
        <fullName evidence="1">Uncharacterized protein</fullName>
    </submittedName>
</protein>
<dbReference type="PATRIC" id="fig|158899.10.peg.419"/>
<name>A0A127P5N0_9BURK</name>